<feature type="domain" description="DUF7795" evidence="1">
    <location>
        <begin position="14"/>
        <end position="129"/>
    </location>
</feature>
<proteinExistence type="predicted"/>
<evidence type="ECO:0000313" key="2">
    <source>
        <dbReference type="EMBL" id="KAI5082829.1"/>
    </source>
</evidence>
<evidence type="ECO:0000313" key="3">
    <source>
        <dbReference type="Proteomes" id="UP000886520"/>
    </source>
</evidence>
<keyword evidence="3" id="KW-1185">Reference proteome</keyword>
<evidence type="ECO:0000259" key="1">
    <source>
        <dbReference type="Pfam" id="PF25071"/>
    </source>
</evidence>
<gene>
    <name evidence="2" type="ORF">GOP47_0002572</name>
</gene>
<protein>
    <recommendedName>
        <fullName evidence="1">DUF7795 domain-containing protein</fullName>
    </recommendedName>
</protein>
<dbReference type="AlphaFoldDB" id="A0A9D4VAL6"/>
<dbReference type="InterPro" id="IPR056697">
    <property type="entry name" value="DUF7795"/>
</dbReference>
<dbReference type="OrthoDB" id="744228at2759"/>
<sequence length="231" mass="26289">MSELSLFQGLPNVKEAISCFNEFMLRVLQLEEMHRSSSNFVMGYQQELEKLRRAALDESSCLVKDILNSISSSRVASYTEAGCRHVRSDQQTLVKLNGFIKGLKDHIARAQSLVEELEMLVTKVIVLMDAHLESINAKRLLNVNLEEHNEDVKQVLFCEDSNAASWKSSDYAILISSLLSMLKKDLQMQELVVSDLNLNTESECLHTYTQMWALRPFLEEALVQRALGLHK</sequence>
<dbReference type="Proteomes" id="UP000886520">
    <property type="component" value="Chromosome 3"/>
</dbReference>
<accession>A0A9D4VAL6</accession>
<name>A0A9D4VAL6_ADICA</name>
<dbReference type="Pfam" id="PF25071">
    <property type="entry name" value="DUF7795"/>
    <property type="match status" value="1"/>
</dbReference>
<organism evidence="2 3">
    <name type="scientific">Adiantum capillus-veneris</name>
    <name type="common">Maidenhair fern</name>
    <dbReference type="NCBI Taxonomy" id="13818"/>
    <lineage>
        <taxon>Eukaryota</taxon>
        <taxon>Viridiplantae</taxon>
        <taxon>Streptophyta</taxon>
        <taxon>Embryophyta</taxon>
        <taxon>Tracheophyta</taxon>
        <taxon>Polypodiopsida</taxon>
        <taxon>Polypodiidae</taxon>
        <taxon>Polypodiales</taxon>
        <taxon>Pteridineae</taxon>
        <taxon>Pteridaceae</taxon>
        <taxon>Vittarioideae</taxon>
        <taxon>Adiantum</taxon>
    </lineage>
</organism>
<dbReference type="PANTHER" id="PTHR35305:SF2">
    <property type="entry name" value="FAD-BINDING PROTEIN"/>
    <property type="match status" value="1"/>
</dbReference>
<reference evidence="2" key="1">
    <citation type="submission" date="2021-01" db="EMBL/GenBank/DDBJ databases">
        <title>Adiantum capillus-veneris genome.</title>
        <authorList>
            <person name="Fang Y."/>
            <person name="Liao Q."/>
        </authorList>
    </citation>
    <scope>NUCLEOTIDE SEQUENCE</scope>
    <source>
        <strain evidence="2">H3</strain>
        <tissue evidence="2">Leaf</tissue>
    </source>
</reference>
<comment type="caution">
    <text evidence="2">The sequence shown here is derived from an EMBL/GenBank/DDBJ whole genome shotgun (WGS) entry which is preliminary data.</text>
</comment>
<dbReference type="EMBL" id="JABFUD020000002">
    <property type="protein sequence ID" value="KAI5082829.1"/>
    <property type="molecule type" value="Genomic_DNA"/>
</dbReference>
<dbReference type="PANTHER" id="PTHR35305">
    <property type="entry name" value="FAD-BINDING PROTEIN"/>
    <property type="match status" value="1"/>
</dbReference>